<keyword evidence="2" id="KW-1185">Reference proteome</keyword>
<dbReference type="Proteomes" id="UP000006746">
    <property type="component" value="Unassembled WGS sequence"/>
</dbReference>
<gene>
    <name evidence="1" type="ORF">P24_15204</name>
</gene>
<dbReference type="EMBL" id="AMRL01000024">
    <property type="protein sequence ID" value="EKE70902.1"/>
    <property type="molecule type" value="Genomic_DNA"/>
</dbReference>
<dbReference type="PATRIC" id="fig|1207063.3.peg.3067"/>
<dbReference type="STRING" id="1207063.P24_15204"/>
<reference evidence="1 2" key="1">
    <citation type="journal article" date="2012" name="J. Bacteriol.">
        <title>Genome Sequence of Oceanibaculum indicum Type Strain P24.</title>
        <authorList>
            <person name="Lai Q."/>
            <person name="Shao Z."/>
        </authorList>
    </citation>
    <scope>NUCLEOTIDE SEQUENCE [LARGE SCALE GENOMIC DNA]</scope>
    <source>
        <strain evidence="1 2">P24</strain>
    </source>
</reference>
<evidence type="ECO:0000313" key="1">
    <source>
        <dbReference type="EMBL" id="EKE70902.1"/>
    </source>
</evidence>
<dbReference type="AlphaFoldDB" id="K2J7J7"/>
<accession>K2J7J7</accession>
<sequence length="115" mass="12646">MLGVSATWLAILLGAFYRVGARMDKERDQQSEARRKLYEAVDRCRSEHRAEIADVRAAAAAFKLEVASGYVTAATVATGFNKIDERLSALTDQVQALREALPAEVRPPRRRGGAD</sequence>
<evidence type="ECO:0000313" key="2">
    <source>
        <dbReference type="Proteomes" id="UP000006746"/>
    </source>
</evidence>
<protein>
    <submittedName>
        <fullName evidence="1">Uncharacterized protein</fullName>
    </submittedName>
</protein>
<comment type="caution">
    <text evidence="1">The sequence shown here is derived from an EMBL/GenBank/DDBJ whole genome shotgun (WGS) entry which is preliminary data.</text>
</comment>
<name>K2J7J7_9PROT</name>
<organism evidence="1 2">
    <name type="scientific">Oceanibaculum indicum P24</name>
    <dbReference type="NCBI Taxonomy" id="1207063"/>
    <lineage>
        <taxon>Bacteria</taxon>
        <taxon>Pseudomonadati</taxon>
        <taxon>Pseudomonadota</taxon>
        <taxon>Alphaproteobacteria</taxon>
        <taxon>Rhodospirillales</taxon>
        <taxon>Oceanibaculaceae</taxon>
        <taxon>Oceanibaculum</taxon>
    </lineage>
</organism>
<proteinExistence type="predicted"/>